<name>I7GIK4_MACFA</name>
<protein>
    <submittedName>
        <fullName evidence="1">Macaca fascicularis brain cDNA clone: QflA-20584, similar to human serine/threonine kinase 4 (STK4), mRNA, RefSeq: NM_006282.2</fullName>
    </submittedName>
</protein>
<sequence>MDEWMSGSIFVLINRTSHLK</sequence>
<keyword evidence="1" id="KW-0418">Kinase</keyword>
<keyword evidence="1" id="KW-0808">Transferase</keyword>
<accession>I7GIK4</accession>
<evidence type="ECO:0000313" key="1">
    <source>
        <dbReference type="EMBL" id="BAE90072.1"/>
    </source>
</evidence>
<reference evidence="1" key="1">
    <citation type="journal article" date="2007" name="PLoS Biol.">
        <title>Rate of evolution in brain-expressed genes in humans and other primates.</title>
        <authorList>
            <person name="Wang H.-Y."/>
            <person name="Chien H.-C."/>
            <person name="Osada N."/>
            <person name="Hashimoto K."/>
            <person name="Sugano S."/>
            <person name="Gojobori T."/>
            <person name="Chou C.-K."/>
            <person name="Tsai S.-F."/>
            <person name="Wu C.-I."/>
            <person name="Shen C.-K.J."/>
        </authorList>
    </citation>
    <scope>NUCLEOTIDE SEQUENCE</scope>
</reference>
<dbReference type="GO" id="GO:0016301">
    <property type="term" value="F:kinase activity"/>
    <property type="evidence" value="ECO:0007669"/>
    <property type="project" value="UniProtKB-KW"/>
</dbReference>
<organism evidence="1">
    <name type="scientific">Macaca fascicularis</name>
    <name type="common">Crab-eating macaque</name>
    <name type="synonym">Cynomolgus monkey</name>
    <dbReference type="NCBI Taxonomy" id="9541"/>
    <lineage>
        <taxon>Eukaryota</taxon>
        <taxon>Metazoa</taxon>
        <taxon>Chordata</taxon>
        <taxon>Craniata</taxon>
        <taxon>Vertebrata</taxon>
        <taxon>Euteleostomi</taxon>
        <taxon>Mammalia</taxon>
        <taxon>Eutheria</taxon>
        <taxon>Euarchontoglires</taxon>
        <taxon>Primates</taxon>
        <taxon>Haplorrhini</taxon>
        <taxon>Catarrhini</taxon>
        <taxon>Cercopithecidae</taxon>
        <taxon>Cercopithecinae</taxon>
        <taxon>Macaca</taxon>
    </lineage>
</organism>
<dbReference type="EMBL" id="AB173010">
    <property type="protein sequence ID" value="BAE90072.1"/>
    <property type="molecule type" value="mRNA"/>
</dbReference>
<proteinExistence type="evidence at transcript level"/>
<dbReference type="AlphaFoldDB" id="I7GIK4"/>